<dbReference type="InterPro" id="IPR022742">
    <property type="entry name" value="Hydrolase_4"/>
</dbReference>
<dbReference type="PANTHER" id="PTHR42103">
    <property type="entry name" value="ALPHA/BETA-HYDROLASES SUPERFAMILY PROTEIN"/>
    <property type="match status" value="1"/>
</dbReference>
<gene>
    <name evidence="2" type="ORF">MNBD_GAMMA15-582</name>
</gene>
<keyword evidence="2" id="KW-0378">Hydrolase</keyword>
<feature type="domain" description="Serine aminopeptidase S33" evidence="1">
    <location>
        <begin position="40"/>
        <end position="151"/>
    </location>
</feature>
<name>A0A3B0YSQ6_9ZZZZ</name>
<protein>
    <submittedName>
        <fullName evidence="2">Hydrolase, alpha/beta fold family</fullName>
    </submittedName>
</protein>
<sequence>MSLQQENSLIAGSAGRLQVLESRSQEAPKALAIICHPHPLHGGTLDNKIVHQLAKSFVELGAVSVRFNFRGVGQSEGEYDEGKGERDDLISVVKWARQRWPGLPLWLAGFSFGGFIALDAAQTLLPDRLVTVAPAVNYFPEQPVLLDAINWLLIHGDADDIVPWSVLEAWIGQQELKPEVVCLEGAGHFFHGRLNELRDIVLRVFSDDECSARTGKLPKQN</sequence>
<dbReference type="PANTHER" id="PTHR42103:SF2">
    <property type="entry name" value="AB HYDROLASE-1 DOMAIN-CONTAINING PROTEIN"/>
    <property type="match status" value="1"/>
</dbReference>
<proteinExistence type="predicted"/>
<evidence type="ECO:0000313" key="2">
    <source>
        <dbReference type="EMBL" id="VAW78507.1"/>
    </source>
</evidence>
<dbReference type="EMBL" id="UOFN01000096">
    <property type="protein sequence ID" value="VAW78507.1"/>
    <property type="molecule type" value="Genomic_DNA"/>
</dbReference>
<dbReference type="AlphaFoldDB" id="A0A3B0YSQ6"/>
<organism evidence="2">
    <name type="scientific">hydrothermal vent metagenome</name>
    <dbReference type="NCBI Taxonomy" id="652676"/>
    <lineage>
        <taxon>unclassified sequences</taxon>
        <taxon>metagenomes</taxon>
        <taxon>ecological metagenomes</taxon>
    </lineage>
</organism>
<evidence type="ECO:0000259" key="1">
    <source>
        <dbReference type="Pfam" id="PF12146"/>
    </source>
</evidence>
<dbReference type="Gene3D" id="3.40.50.1820">
    <property type="entry name" value="alpha/beta hydrolase"/>
    <property type="match status" value="1"/>
</dbReference>
<dbReference type="SUPFAM" id="SSF53474">
    <property type="entry name" value="alpha/beta-Hydrolases"/>
    <property type="match status" value="1"/>
</dbReference>
<accession>A0A3B0YSQ6</accession>
<dbReference type="Pfam" id="PF12146">
    <property type="entry name" value="Hydrolase_4"/>
    <property type="match status" value="1"/>
</dbReference>
<dbReference type="InterPro" id="IPR029058">
    <property type="entry name" value="AB_hydrolase_fold"/>
</dbReference>
<dbReference type="GO" id="GO:0016787">
    <property type="term" value="F:hydrolase activity"/>
    <property type="evidence" value="ECO:0007669"/>
    <property type="project" value="UniProtKB-KW"/>
</dbReference>
<reference evidence="2" key="1">
    <citation type="submission" date="2018-06" db="EMBL/GenBank/DDBJ databases">
        <authorList>
            <person name="Zhirakovskaya E."/>
        </authorList>
    </citation>
    <scope>NUCLEOTIDE SEQUENCE</scope>
</reference>